<protein>
    <recommendedName>
        <fullName evidence="4">DUF2232 domain-containing protein</fullName>
    </recommendedName>
</protein>
<feature type="transmembrane region" description="Helical" evidence="1">
    <location>
        <begin position="57"/>
        <end position="75"/>
    </location>
</feature>
<organism evidence="2 3">
    <name type="scientific">Roseisolibacter agri</name>
    <dbReference type="NCBI Taxonomy" id="2014610"/>
    <lineage>
        <taxon>Bacteria</taxon>
        <taxon>Pseudomonadati</taxon>
        <taxon>Gemmatimonadota</taxon>
        <taxon>Gemmatimonadia</taxon>
        <taxon>Gemmatimonadales</taxon>
        <taxon>Gemmatimonadaceae</taxon>
        <taxon>Roseisolibacter</taxon>
    </lineage>
</organism>
<name>A0AA37QH63_9BACT</name>
<comment type="caution">
    <text evidence="2">The sequence shown here is derived from an EMBL/GenBank/DDBJ whole genome shotgun (WGS) entry which is preliminary data.</text>
</comment>
<feature type="transmembrane region" description="Helical" evidence="1">
    <location>
        <begin position="261"/>
        <end position="281"/>
    </location>
</feature>
<feature type="transmembrane region" description="Helical" evidence="1">
    <location>
        <begin position="20"/>
        <end position="45"/>
    </location>
</feature>
<dbReference type="Proteomes" id="UP001161325">
    <property type="component" value="Unassembled WGS sequence"/>
</dbReference>
<sequence length="361" mass="37962">MAAAERGISPAARERGWGRTVVALLACLALAAAPLWPAAAGLIAAFVRVALPIEQTMLLVVPALAACAAVGWWAGGRIYLLLAWLALAAWVVMAPLPVQAPSYPSLARGWALLVAASFGIVGIVAPGRAFFSRALSSLGLALGVALVVLFATDRDPGRLSRVMTTEYQRRASASLDAWRDHAADDGWQSVAARSPELAERADGTAAGLEALPQYAAMLTPALVALESLAALALAWALYHRLSRTRLGPPLGALRTFRFNDQLVWGVVAGAAMLLVPSLAALRVVGANLLAFFGALYALRGLGVLRWWAPEKWAALAALGVALLLPVMGVTLLAGTLGVIALLLGLGDTWQDWRNRRPRPTA</sequence>
<gene>
    <name evidence="2" type="ORF">rosag_28680</name>
</gene>
<accession>A0AA37QH63</accession>
<keyword evidence="1" id="KW-0812">Transmembrane</keyword>
<dbReference type="InterPro" id="IPR018710">
    <property type="entry name" value="DUF2232"/>
</dbReference>
<feature type="transmembrane region" description="Helical" evidence="1">
    <location>
        <begin position="313"/>
        <end position="346"/>
    </location>
</feature>
<dbReference type="SUPFAM" id="SSF52518">
    <property type="entry name" value="Thiamin diphosphate-binding fold (THDP-binding)"/>
    <property type="match status" value="1"/>
</dbReference>
<evidence type="ECO:0000256" key="1">
    <source>
        <dbReference type="SAM" id="Phobius"/>
    </source>
</evidence>
<feature type="transmembrane region" description="Helical" evidence="1">
    <location>
        <begin position="221"/>
        <end position="241"/>
    </location>
</feature>
<evidence type="ECO:0000313" key="2">
    <source>
        <dbReference type="EMBL" id="GLC26355.1"/>
    </source>
</evidence>
<keyword evidence="3" id="KW-1185">Reference proteome</keyword>
<feature type="transmembrane region" description="Helical" evidence="1">
    <location>
        <begin position="81"/>
        <end position="98"/>
    </location>
</feature>
<evidence type="ECO:0000313" key="3">
    <source>
        <dbReference type="Proteomes" id="UP001161325"/>
    </source>
</evidence>
<dbReference type="RefSeq" id="WP_284350809.1">
    <property type="nucleotide sequence ID" value="NZ_BRXS01000004.1"/>
</dbReference>
<proteinExistence type="predicted"/>
<feature type="transmembrane region" description="Helical" evidence="1">
    <location>
        <begin position="134"/>
        <end position="152"/>
    </location>
</feature>
<evidence type="ECO:0008006" key="4">
    <source>
        <dbReference type="Google" id="ProtNLM"/>
    </source>
</evidence>
<feature type="transmembrane region" description="Helical" evidence="1">
    <location>
        <begin position="110"/>
        <end position="128"/>
    </location>
</feature>
<dbReference type="AlphaFoldDB" id="A0AA37QH63"/>
<dbReference type="Pfam" id="PF09991">
    <property type="entry name" value="DUF2232"/>
    <property type="match status" value="1"/>
</dbReference>
<keyword evidence="1" id="KW-1133">Transmembrane helix</keyword>
<reference evidence="2" key="1">
    <citation type="submission" date="2022-08" db="EMBL/GenBank/DDBJ databases">
        <title>Draft genome sequencing of Roseisolibacter agri AW1220.</title>
        <authorList>
            <person name="Tobiishi Y."/>
            <person name="Tonouchi A."/>
        </authorList>
    </citation>
    <scope>NUCLEOTIDE SEQUENCE</scope>
    <source>
        <strain evidence="2">AW1220</strain>
    </source>
</reference>
<keyword evidence="1" id="KW-0472">Membrane</keyword>
<dbReference type="InterPro" id="IPR029061">
    <property type="entry name" value="THDP-binding"/>
</dbReference>
<dbReference type="EMBL" id="BRXS01000004">
    <property type="protein sequence ID" value="GLC26355.1"/>
    <property type="molecule type" value="Genomic_DNA"/>
</dbReference>